<dbReference type="AlphaFoldDB" id="A0A6J7PWZ7"/>
<dbReference type="GO" id="GO:0004521">
    <property type="term" value="F:RNA endonuclease activity"/>
    <property type="evidence" value="ECO:0007669"/>
    <property type="project" value="TreeGrafter"/>
</dbReference>
<accession>A0A6J7PWZ7</accession>
<dbReference type="EMBL" id="CAFBOZ010000160">
    <property type="protein sequence ID" value="CAB5009706.1"/>
    <property type="molecule type" value="Genomic_DNA"/>
</dbReference>
<dbReference type="PANTHER" id="PTHR33988">
    <property type="entry name" value="ENDORIBONUCLEASE MAZF-RELATED"/>
    <property type="match status" value="1"/>
</dbReference>
<evidence type="ECO:0000313" key="1">
    <source>
        <dbReference type="EMBL" id="CAB5009706.1"/>
    </source>
</evidence>
<gene>
    <name evidence="1" type="ORF">UFOPK3992_01160</name>
</gene>
<dbReference type="GO" id="GO:0016075">
    <property type="term" value="P:rRNA catabolic process"/>
    <property type="evidence" value="ECO:0007669"/>
    <property type="project" value="TreeGrafter"/>
</dbReference>
<protein>
    <submittedName>
        <fullName evidence="1">Unannotated protein</fullName>
    </submittedName>
</protein>
<dbReference type="SUPFAM" id="SSF50118">
    <property type="entry name" value="Cell growth inhibitor/plasmid maintenance toxic component"/>
    <property type="match status" value="1"/>
</dbReference>
<dbReference type="Gene3D" id="2.30.30.110">
    <property type="match status" value="1"/>
</dbReference>
<proteinExistence type="predicted"/>
<organism evidence="1">
    <name type="scientific">freshwater metagenome</name>
    <dbReference type="NCBI Taxonomy" id="449393"/>
    <lineage>
        <taxon>unclassified sequences</taxon>
        <taxon>metagenomes</taxon>
        <taxon>ecological metagenomes</taxon>
    </lineage>
</organism>
<name>A0A6J7PWZ7_9ZZZZ</name>
<dbReference type="GO" id="GO:0003677">
    <property type="term" value="F:DNA binding"/>
    <property type="evidence" value="ECO:0007669"/>
    <property type="project" value="InterPro"/>
</dbReference>
<sequence>MIRAGSVVWVDLGAPAGTEQGGRRPGLVISSADHLDVTRLVTVLPCTTRDRGWPNHVALRGAGTPVPTLAMTEQPRTISRERIRGVIGDVSPECMADVMAWVSRWLAGPATRRF</sequence>
<dbReference type="InterPro" id="IPR003477">
    <property type="entry name" value="PemK-like"/>
</dbReference>
<dbReference type="GO" id="GO:0006402">
    <property type="term" value="P:mRNA catabolic process"/>
    <property type="evidence" value="ECO:0007669"/>
    <property type="project" value="TreeGrafter"/>
</dbReference>
<reference evidence="1" key="1">
    <citation type="submission" date="2020-05" db="EMBL/GenBank/DDBJ databases">
        <authorList>
            <person name="Chiriac C."/>
            <person name="Salcher M."/>
            <person name="Ghai R."/>
            <person name="Kavagutti S V."/>
        </authorList>
    </citation>
    <scope>NUCLEOTIDE SEQUENCE</scope>
</reference>
<dbReference type="Pfam" id="PF02452">
    <property type="entry name" value="PemK_toxin"/>
    <property type="match status" value="1"/>
</dbReference>
<dbReference type="InterPro" id="IPR011067">
    <property type="entry name" value="Plasmid_toxin/cell-grow_inhib"/>
</dbReference>